<feature type="transmembrane region" description="Helical" evidence="1">
    <location>
        <begin position="6"/>
        <end position="24"/>
    </location>
</feature>
<dbReference type="Pfam" id="PF12158">
    <property type="entry name" value="DUF3592"/>
    <property type="match status" value="1"/>
</dbReference>
<organism evidence="3 4">
    <name type="scientific">Glaciecola siphonariae</name>
    <dbReference type="NCBI Taxonomy" id="521012"/>
    <lineage>
        <taxon>Bacteria</taxon>
        <taxon>Pseudomonadati</taxon>
        <taxon>Pseudomonadota</taxon>
        <taxon>Gammaproteobacteria</taxon>
        <taxon>Alteromonadales</taxon>
        <taxon>Alteromonadaceae</taxon>
        <taxon>Glaciecola</taxon>
    </lineage>
</organism>
<dbReference type="RefSeq" id="WP_382409494.1">
    <property type="nucleotide sequence ID" value="NZ_JBHSGU010000005.1"/>
</dbReference>
<comment type="caution">
    <text evidence="3">The sequence shown here is derived from an EMBL/GenBank/DDBJ whole genome shotgun (WGS) entry which is preliminary data.</text>
</comment>
<accession>A0ABV9LYL9</accession>
<protein>
    <submittedName>
        <fullName evidence="3">DUF3592 domain-containing protein</fullName>
    </submittedName>
</protein>
<feature type="transmembrane region" description="Helical" evidence="1">
    <location>
        <begin position="129"/>
        <end position="148"/>
    </location>
</feature>
<evidence type="ECO:0000313" key="3">
    <source>
        <dbReference type="EMBL" id="MFC4701244.1"/>
    </source>
</evidence>
<gene>
    <name evidence="3" type="ORF">ACFO4O_13810</name>
</gene>
<evidence type="ECO:0000259" key="2">
    <source>
        <dbReference type="Pfam" id="PF12158"/>
    </source>
</evidence>
<keyword evidence="4" id="KW-1185">Reference proteome</keyword>
<sequence length="153" mass="17248">MMNVQFFGGMFFIVISAYLLAVKFKHRRMIESSQSWPSVFGRILSSEAKQPVSTSPSWHFWAEYEYKINGQRYTNNLVTFYTVSQKEEALALAEEFPTGELVKIYYKPNQPGESVLKLGDGGRSRNAEVILATIGMTVGIAVCLAAYFESLHS</sequence>
<keyword evidence="1" id="KW-0812">Transmembrane</keyword>
<dbReference type="Proteomes" id="UP001595897">
    <property type="component" value="Unassembled WGS sequence"/>
</dbReference>
<name>A0ABV9LYL9_9ALTE</name>
<keyword evidence="1" id="KW-0472">Membrane</keyword>
<feature type="domain" description="DUF3592" evidence="2">
    <location>
        <begin position="41"/>
        <end position="119"/>
    </location>
</feature>
<dbReference type="InterPro" id="IPR021994">
    <property type="entry name" value="DUF3592"/>
</dbReference>
<evidence type="ECO:0000256" key="1">
    <source>
        <dbReference type="SAM" id="Phobius"/>
    </source>
</evidence>
<dbReference type="EMBL" id="JBHSGU010000005">
    <property type="protein sequence ID" value="MFC4701244.1"/>
    <property type="molecule type" value="Genomic_DNA"/>
</dbReference>
<reference evidence="4" key="1">
    <citation type="journal article" date="2019" name="Int. J. Syst. Evol. Microbiol.">
        <title>The Global Catalogue of Microorganisms (GCM) 10K type strain sequencing project: providing services to taxonomists for standard genome sequencing and annotation.</title>
        <authorList>
            <consortium name="The Broad Institute Genomics Platform"/>
            <consortium name="The Broad Institute Genome Sequencing Center for Infectious Disease"/>
            <person name="Wu L."/>
            <person name="Ma J."/>
        </authorList>
    </citation>
    <scope>NUCLEOTIDE SEQUENCE [LARGE SCALE GENOMIC DNA]</scope>
    <source>
        <strain evidence="4">KACC 12507</strain>
    </source>
</reference>
<proteinExistence type="predicted"/>
<keyword evidence="1" id="KW-1133">Transmembrane helix</keyword>
<evidence type="ECO:0000313" key="4">
    <source>
        <dbReference type="Proteomes" id="UP001595897"/>
    </source>
</evidence>